<accession>A0ACC1AF82</accession>
<keyword evidence="2" id="KW-1185">Reference proteome</keyword>
<name>A0ACC1AF82_9ROSI</name>
<evidence type="ECO:0000313" key="2">
    <source>
        <dbReference type="Proteomes" id="UP001164250"/>
    </source>
</evidence>
<dbReference type="Proteomes" id="UP001164250">
    <property type="component" value="Chromosome 11"/>
</dbReference>
<protein>
    <submittedName>
        <fullName evidence="1">Uncharacterized protein</fullName>
    </submittedName>
</protein>
<evidence type="ECO:0000313" key="1">
    <source>
        <dbReference type="EMBL" id="KAJ0084806.1"/>
    </source>
</evidence>
<comment type="caution">
    <text evidence="1">The sequence shown here is derived from an EMBL/GenBank/DDBJ whole genome shotgun (WGS) entry which is preliminary data.</text>
</comment>
<gene>
    <name evidence="1" type="ORF">Patl1_29863</name>
</gene>
<proteinExistence type="predicted"/>
<organism evidence="1 2">
    <name type="scientific">Pistacia atlantica</name>
    <dbReference type="NCBI Taxonomy" id="434234"/>
    <lineage>
        <taxon>Eukaryota</taxon>
        <taxon>Viridiplantae</taxon>
        <taxon>Streptophyta</taxon>
        <taxon>Embryophyta</taxon>
        <taxon>Tracheophyta</taxon>
        <taxon>Spermatophyta</taxon>
        <taxon>Magnoliopsida</taxon>
        <taxon>eudicotyledons</taxon>
        <taxon>Gunneridae</taxon>
        <taxon>Pentapetalae</taxon>
        <taxon>rosids</taxon>
        <taxon>malvids</taxon>
        <taxon>Sapindales</taxon>
        <taxon>Anacardiaceae</taxon>
        <taxon>Pistacia</taxon>
    </lineage>
</organism>
<dbReference type="EMBL" id="CM047907">
    <property type="protein sequence ID" value="KAJ0084806.1"/>
    <property type="molecule type" value="Genomic_DNA"/>
</dbReference>
<reference evidence="2" key="1">
    <citation type="journal article" date="2023" name="G3 (Bethesda)">
        <title>Genome assembly and association tests identify interacting loci associated with vigor, precocity, and sex in interspecific pistachio rootstocks.</title>
        <authorList>
            <person name="Palmer W."/>
            <person name="Jacygrad E."/>
            <person name="Sagayaradj S."/>
            <person name="Cavanaugh K."/>
            <person name="Han R."/>
            <person name="Bertier L."/>
            <person name="Beede B."/>
            <person name="Kafkas S."/>
            <person name="Golino D."/>
            <person name="Preece J."/>
            <person name="Michelmore R."/>
        </authorList>
    </citation>
    <scope>NUCLEOTIDE SEQUENCE [LARGE SCALE GENOMIC DNA]</scope>
</reference>
<sequence>MKAIQRALVTVFALILVFLLMFSLVSPDHEGHSHYRERNKPRRLLGSVTSLSANLNKLHKAVNDPQKATETSLKKAPPSESNPSQNNAIAISRGEECWKKKLPLSNGRADSSVNSKAFIKYEKIDANAPPLVHGNKNLNLDAIPVTSGVLLGSLVFVNVVLISAFCPGFFFINKKKFPPAESTMEINYVASPTRTCRSYR</sequence>